<feature type="compositionally biased region" description="Acidic residues" evidence="1">
    <location>
        <begin position="51"/>
        <end position="86"/>
    </location>
</feature>
<evidence type="ECO:0000313" key="3">
    <source>
        <dbReference type="EMBL" id="MCP1386904.1"/>
    </source>
</evidence>
<feature type="region of interest" description="Disordered" evidence="1">
    <location>
        <begin position="34"/>
        <end position="116"/>
    </location>
</feature>
<feature type="chain" id="PRO_5046349352" description="Secreted protein" evidence="2">
    <location>
        <begin position="18"/>
        <end position="195"/>
    </location>
</feature>
<protein>
    <recommendedName>
        <fullName evidence="5">Secreted protein</fullName>
    </recommendedName>
</protein>
<evidence type="ECO:0000256" key="1">
    <source>
        <dbReference type="SAM" id="MobiDB-lite"/>
    </source>
</evidence>
<reference evidence="3" key="1">
    <citation type="submission" date="2022-05" db="EMBL/GenBank/DDBJ databases">
        <title>Corynebacterium sp. TA-R-1 sp. nov., isolated from human feces.</title>
        <authorList>
            <person name="Shamsuzzaman M."/>
            <person name="Dahal R.H."/>
        </authorList>
    </citation>
    <scope>NUCLEOTIDE SEQUENCE</scope>
    <source>
        <strain evidence="3">TA-R-1</strain>
    </source>
</reference>
<evidence type="ECO:0008006" key="5">
    <source>
        <dbReference type="Google" id="ProtNLM"/>
    </source>
</evidence>
<sequence length="195" mass="21458">MNSNRVFTALVACVASAALLAGCSNEEEVRLGEPELDFPYTSATPTPTFDLDLDELLDEDEEDEEDTETETSESESESETSGEETSESTTTRTSTRVATRDVVEKSTRMEPVPLPPGAACAWPSQSEANGGEFSTFCNREWARTVLDGQQYFWQARGNGWVSVDPTGERDNQVCWSRDSFNGAPEAIRNAVVYCE</sequence>
<evidence type="ECO:0000313" key="4">
    <source>
        <dbReference type="Proteomes" id="UP001204000"/>
    </source>
</evidence>
<accession>A0ABT1FYR1</accession>
<name>A0ABT1FYR1_9CORY</name>
<keyword evidence="2" id="KW-0732">Signal</keyword>
<dbReference type="PROSITE" id="PS51257">
    <property type="entry name" value="PROKAR_LIPOPROTEIN"/>
    <property type="match status" value="1"/>
</dbReference>
<feature type="signal peptide" evidence="2">
    <location>
        <begin position="1"/>
        <end position="17"/>
    </location>
</feature>
<feature type="compositionally biased region" description="Basic and acidic residues" evidence="1">
    <location>
        <begin position="98"/>
        <end position="108"/>
    </location>
</feature>
<gene>
    <name evidence="3" type="ORF">M5J20_01640</name>
</gene>
<dbReference type="EMBL" id="JAMFTQ010000001">
    <property type="protein sequence ID" value="MCP1386904.1"/>
    <property type="molecule type" value="Genomic_DNA"/>
</dbReference>
<evidence type="ECO:0000256" key="2">
    <source>
        <dbReference type="SAM" id="SignalP"/>
    </source>
</evidence>
<dbReference type="Proteomes" id="UP001204000">
    <property type="component" value="Unassembled WGS sequence"/>
</dbReference>
<proteinExistence type="predicted"/>
<keyword evidence="4" id="KW-1185">Reference proteome</keyword>
<comment type="caution">
    <text evidence="3">The sequence shown here is derived from an EMBL/GenBank/DDBJ whole genome shotgun (WGS) entry which is preliminary data.</text>
</comment>
<organism evidence="3 4">
    <name type="scientific">Corynebacterium stercoris</name>
    <dbReference type="NCBI Taxonomy" id="2943490"/>
    <lineage>
        <taxon>Bacteria</taxon>
        <taxon>Bacillati</taxon>
        <taxon>Actinomycetota</taxon>
        <taxon>Actinomycetes</taxon>
        <taxon>Mycobacteriales</taxon>
        <taxon>Corynebacteriaceae</taxon>
        <taxon>Corynebacterium</taxon>
    </lineage>
</organism>
<dbReference type="RefSeq" id="WP_253575701.1">
    <property type="nucleotide sequence ID" value="NZ_JAMFTQ010000001.1"/>
</dbReference>